<evidence type="ECO:0000259" key="3">
    <source>
        <dbReference type="PROSITE" id="PS50911"/>
    </source>
</evidence>
<dbReference type="Pfam" id="PF05257">
    <property type="entry name" value="CHAP"/>
    <property type="match status" value="1"/>
</dbReference>
<evidence type="ECO:0000256" key="1">
    <source>
        <dbReference type="SAM" id="Coils"/>
    </source>
</evidence>
<dbReference type="InterPro" id="IPR038765">
    <property type="entry name" value="Papain-like_cys_pep_sf"/>
</dbReference>
<evidence type="ECO:0000313" key="5">
    <source>
        <dbReference type="Proteomes" id="UP000612893"/>
    </source>
</evidence>
<feature type="chain" id="PRO_5044806051" evidence="2">
    <location>
        <begin position="23"/>
        <end position="324"/>
    </location>
</feature>
<dbReference type="Gene3D" id="3.90.1720.10">
    <property type="entry name" value="endopeptidase domain like (from Nostoc punctiforme)"/>
    <property type="match status" value="1"/>
</dbReference>
<gene>
    <name evidence="4" type="ORF">JF922_17175</name>
</gene>
<evidence type="ECO:0000256" key="2">
    <source>
        <dbReference type="SAM" id="SignalP"/>
    </source>
</evidence>
<dbReference type="PROSITE" id="PS50911">
    <property type="entry name" value="CHAP"/>
    <property type="match status" value="1"/>
</dbReference>
<organism evidence="4 5">
    <name type="scientific">Candidatus Nephthysia bennettiae</name>
    <dbReference type="NCBI Taxonomy" id="3127016"/>
    <lineage>
        <taxon>Bacteria</taxon>
        <taxon>Bacillati</taxon>
        <taxon>Candidatus Dormiibacterota</taxon>
        <taxon>Candidatus Dormibacteria</taxon>
        <taxon>Candidatus Dormibacterales</taxon>
        <taxon>Candidatus Dormibacteraceae</taxon>
        <taxon>Candidatus Nephthysia</taxon>
    </lineage>
</organism>
<feature type="coiled-coil region" evidence="1">
    <location>
        <begin position="30"/>
        <end position="71"/>
    </location>
</feature>
<reference evidence="4" key="1">
    <citation type="submission" date="2020-10" db="EMBL/GenBank/DDBJ databases">
        <title>Ca. Dormibacterota MAGs.</title>
        <authorList>
            <person name="Montgomery K."/>
        </authorList>
    </citation>
    <scope>NUCLEOTIDE SEQUENCE [LARGE SCALE GENOMIC DNA]</scope>
    <source>
        <strain evidence="4">SC8812_S17_10</strain>
    </source>
</reference>
<name>A0A934N8S3_9BACT</name>
<protein>
    <submittedName>
        <fullName evidence="4">CHAP domain-containing protein</fullName>
    </submittedName>
</protein>
<dbReference type="Proteomes" id="UP000612893">
    <property type="component" value="Unassembled WGS sequence"/>
</dbReference>
<sequence>MKTCISLFLALLVTGLGAPAQAPVARPAAAQDLEQELSRLDQELTADQARLDELNNQVEKARGDVDVMDHKLMADQSREAELDKEVKALARTQYERPALTVSSVLEATTIQQLISNLAQARLVSHRQQAVQLEARKLRRQDQQIRGQQAQKLVEVRTAKDQAADVVTTTLNMRNQINDQVLAGRAALVSQQAQATQAGASAAILARQGPLGAPVQTEPPGANHFAYGYCTWYVANRRYIPWMGNAIEWWPNAQPYGYAEGALPAVGAVMVTRESPIGHVAYVESVNGDGSWTVSEMNYSGWNVVDRRTIHPGGVPLVGFIYGKA</sequence>
<dbReference type="AlphaFoldDB" id="A0A934N8S3"/>
<keyword evidence="2" id="KW-0732">Signal</keyword>
<feature type="signal peptide" evidence="2">
    <location>
        <begin position="1"/>
        <end position="22"/>
    </location>
</feature>
<proteinExistence type="predicted"/>
<keyword evidence="5" id="KW-1185">Reference proteome</keyword>
<feature type="domain" description="Peptidase C51" evidence="3">
    <location>
        <begin position="204"/>
        <end position="321"/>
    </location>
</feature>
<keyword evidence="1" id="KW-0175">Coiled coil</keyword>
<dbReference type="InterPro" id="IPR007921">
    <property type="entry name" value="CHAP_dom"/>
</dbReference>
<dbReference type="SUPFAM" id="SSF54001">
    <property type="entry name" value="Cysteine proteinases"/>
    <property type="match status" value="1"/>
</dbReference>
<evidence type="ECO:0000313" key="4">
    <source>
        <dbReference type="EMBL" id="MBJ7599796.1"/>
    </source>
</evidence>
<comment type="caution">
    <text evidence="4">The sequence shown here is derived from an EMBL/GenBank/DDBJ whole genome shotgun (WGS) entry which is preliminary data.</text>
</comment>
<accession>A0A934N8S3</accession>
<dbReference type="EMBL" id="JAEKNR010000174">
    <property type="protein sequence ID" value="MBJ7599796.1"/>
    <property type="molecule type" value="Genomic_DNA"/>
</dbReference>